<gene>
    <name evidence="1" type="ORF">AYBTSS11_LOCUS7161</name>
</gene>
<dbReference type="Proteomes" id="UP001189624">
    <property type="component" value="Chromosome 3"/>
</dbReference>
<sequence length="52" mass="6073">MSMPSCIVNNTKSRNASTSTRFRLIEFLQHLFDRPFTETERPKVSPLEVFNV</sequence>
<keyword evidence="2" id="KW-1185">Reference proteome</keyword>
<evidence type="ECO:0000313" key="2">
    <source>
        <dbReference type="Proteomes" id="UP001189624"/>
    </source>
</evidence>
<evidence type="ECO:0000313" key="1">
    <source>
        <dbReference type="EMBL" id="CAJ1935869.1"/>
    </source>
</evidence>
<dbReference type="Gramene" id="rna-AYBTSS11_LOCUS7161">
    <property type="protein sequence ID" value="CAJ1935869.1"/>
    <property type="gene ID" value="gene-AYBTSS11_LOCUS7161"/>
</dbReference>
<organism evidence="1 2">
    <name type="scientific">Sphenostylis stenocarpa</name>
    <dbReference type="NCBI Taxonomy" id="92480"/>
    <lineage>
        <taxon>Eukaryota</taxon>
        <taxon>Viridiplantae</taxon>
        <taxon>Streptophyta</taxon>
        <taxon>Embryophyta</taxon>
        <taxon>Tracheophyta</taxon>
        <taxon>Spermatophyta</taxon>
        <taxon>Magnoliopsida</taxon>
        <taxon>eudicotyledons</taxon>
        <taxon>Gunneridae</taxon>
        <taxon>Pentapetalae</taxon>
        <taxon>rosids</taxon>
        <taxon>fabids</taxon>
        <taxon>Fabales</taxon>
        <taxon>Fabaceae</taxon>
        <taxon>Papilionoideae</taxon>
        <taxon>50 kb inversion clade</taxon>
        <taxon>NPAAA clade</taxon>
        <taxon>indigoferoid/millettioid clade</taxon>
        <taxon>Phaseoleae</taxon>
        <taxon>Sphenostylis</taxon>
    </lineage>
</organism>
<dbReference type="EMBL" id="OY731400">
    <property type="protein sequence ID" value="CAJ1935869.1"/>
    <property type="molecule type" value="Genomic_DNA"/>
</dbReference>
<accession>A0AA86SCF0</accession>
<proteinExistence type="predicted"/>
<reference evidence="1" key="1">
    <citation type="submission" date="2023-10" db="EMBL/GenBank/DDBJ databases">
        <authorList>
            <person name="Domelevo Entfellner J.-B."/>
        </authorList>
    </citation>
    <scope>NUCLEOTIDE SEQUENCE</scope>
</reference>
<dbReference type="AlphaFoldDB" id="A0AA86SCF0"/>
<name>A0AA86SCF0_9FABA</name>
<protein>
    <submittedName>
        <fullName evidence="1">Uncharacterized protein</fullName>
    </submittedName>
</protein>